<comment type="caution">
    <text evidence="4">The sequence shown here is derived from an EMBL/GenBank/DDBJ whole genome shotgun (WGS) entry which is preliminary data.</text>
</comment>
<dbReference type="Gene3D" id="1.10.340.70">
    <property type="match status" value="1"/>
</dbReference>
<dbReference type="SUPFAM" id="SSF47353">
    <property type="entry name" value="Retrovirus capsid dimerization domain-like"/>
    <property type="match status" value="1"/>
</dbReference>
<dbReference type="InterPro" id="IPR038269">
    <property type="entry name" value="SCAN_sf"/>
</dbReference>
<dbReference type="PANTHER" id="PTHR46888:SF1">
    <property type="entry name" value="RIBONUCLEASE H"/>
    <property type="match status" value="1"/>
</dbReference>
<dbReference type="InterPro" id="IPR001878">
    <property type="entry name" value="Znf_CCHC"/>
</dbReference>
<dbReference type="InterPro" id="IPR036875">
    <property type="entry name" value="Znf_CCHC_sf"/>
</dbReference>
<keyword evidence="1" id="KW-0862">Zinc</keyword>
<dbReference type="Pfam" id="PF17921">
    <property type="entry name" value="Integrase_H2C2"/>
    <property type="match status" value="1"/>
</dbReference>
<name>A0A9Q1H724_HOLLE</name>
<dbReference type="SUPFAM" id="SSF57756">
    <property type="entry name" value="Retrovirus zinc finger-like domains"/>
    <property type="match status" value="1"/>
</dbReference>
<dbReference type="InterPro" id="IPR041588">
    <property type="entry name" value="Integrase_H2C2"/>
</dbReference>
<keyword evidence="1" id="KW-0863">Zinc-finger</keyword>
<evidence type="ECO:0000259" key="3">
    <source>
        <dbReference type="PROSITE" id="PS50158"/>
    </source>
</evidence>
<evidence type="ECO:0000256" key="1">
    <source>
        <dbReference type="PROSITE-ProRule" id="PRU00047"/>
    </source>
</evidence>
<dbReference type="Gene3D" id="1.10.4020.10">
    <property type="entry name" value="DNA breaking-rejoining enzymes"/>
    <property type="match status" value="1"/>
</dbReference>
<dbReference type="SMART" id="SM00343">
    <property type="entry name" value="ZnF_C2HC"/>
    <property type="match status" value="1"/>
</dbReference>
<feature type="domain" description="CCHC-type" evidence="3">
    <location>
        <begin position="164"/>
        <end position="177"/>
    </location>
</feature>
<dbReference type="Proteomes" id="UP001152320">
    <property type="component" value="Chromosome 10"/>
</dbReference>
<dbReference type="GO" id="GO:0008270">
    <property type="term" value="F:zinc ion binding"/>
    <property type="evidence" value="ECO:0007669"/>
    <property type="project" value="UniProtKB-KW"/>
</dbReference>
<feature type="compositionally biased region" description="Basic and acidic residues" evidence="2">
    <location>
        <begin position="125"/>
        <end position="138"/>
    </location>
</feature>
<dbReference type="PROSITE" id="PS50158">
    <property type="entry name" value="ZF_CCHC"/>
    <property type="match status" value="1"/>
</dbReference>
<feature type="region of interest" description="Disordered" evidence="2">
    <location>
        <begin position="123"/>
        <end position="157"/>
    </location>
</feature>
<dbReference type="OrthoDB" id="10066033at2759"/>
<feature type="compositionally biased region" description="Polar residues" evidence="2">
    <location>
        <begin position="140"/>
        <end position="157"/>
    </location>
</feature>
<evidence type="ECO:0000256" key="2">
    <source>
        <dbReference type="SAM" id="MobiDB-lite"/>
    </source>
</evidence>
<proteinExistence type="predicted"/>
<keyword evidence="5" id="KW-1185">Reference proteome</keyword>
<reference evidence="4" key="1">
    <citation type="submission" date="2021-10" db="EMBL/GenBank/DDBJ databases">
        <title>Tropical sea cucumber genome reveals ecological adaptation and Cuvierian tubules defense mechanism.</title>
        <authorList>
            <person name="Chen T."/>
        </authorList>
    </citation>
    <scope>NUCLEOTIDE SEQUENCE</scope>
    <source>
        <strain evidence="4">Nanhai2018</strain>
        <tissue evidence="4">Muscle</tissue>
    </source>
</reference>
<dbReference type="GO" id="GO:0003676">
    <property type="term" value="F:nucleic acid binding"/>
    <property type="evidence" value="ECO:0007669"/>
    <property type="project" value="InterPro"/>
</dbReference>
<dbReference type="AlphaFoldDB" id="A0A9Q1H724"/>
<protein>
    <submittedName>
        <fullName evidence="4">Protein NYNRIN</fullName>
    </submittedName>
</protein>
<dbReference type="Gene3D" id="4.10.60.10">
    <property type="entry name" value="Zinc finger, CCHC-type"/>
    <property type="match status" value="1"/>
</dbReference>
<gene>
    <name evidence="4" type="ORF">HOLleu_21799</name>
</gene>
<evidence type="ECO:0000313" key="5">
    <source>
        <dbReference type="Proteomes" id="UP001152320"/>
    </source>
</evidence>
<evidence type="ECO:0000313" key="4">
    <source>
        <dbReference type="EMBL" id="KAJ8034801.1"/>
    </source>
</evidence>
<dbReference type="Pfam" id="PF00098">
    <property type="entry name" value="zf-CCHC"/>
    <property type="match status" value="1"/>
</dbReference>
<organism evidence="4 5">
    <name type="scientific">Holothuria leucospilota</name>
    <name type="common">Black long sea cucumber</name>
    <name type="synonym">Mertensiothuria leucospilota</name>
    <dbReference type="NCBI Taxonomy" id="206669"/>
    <lineage>
        <taxon>Eukaryota</taxon>
        <taxon>Metazoa</taxon>
        <taxon>Echinodermata</taxon>
        <taxon>Eleutherozoa</taxon>
        <taxon>Echinozoa</taxon>
        <taxon>Holothuroidea</taxon>
        <taxon>Aspidochirotacea</taxon>
        <taxon>Aspidochirotida</taxon>
        <taxon>Holothuriidae</taxon>
        <taxon>Holothuria</taxon>
    </lineage>
</organism>
<keyword evidence="1" id="KW-0479">Metal-binding</keyword>
<dbReference type="FunFam" id="1.10.340.70:FF:000001">
    <property type="entry name" value="Retrovirus-related Pol polyprotein from transposon gypsy-like Protein"/>
    <property type="match status" value="1"/>
</dbReference>
<accession>A0A9Q1H724</accession>
<dbReference type="EMBL" id="JAIZAY010000010">
    <property type="protein sequence ID" value="KAJ8034801.1"/>
    <property type="molecule type" value="Genomic_DNA"/>
</dbReference>
<sequence length="545" mass="61604">MSGKALEVYSRIPSDEAKDYRKLKVALLQRYNLTEDGLRDKLRNSRIKPGETYVQFGARLRGYLNRWVETANLQKNFDDLSDLIIRDQIVSHCGRDMSIFLKERQHKNILDLTTLADTYRRAHGRNFDKKPENSKVGRESGQNSVHPNPDQSTGKSQRFQNSVCFVCRKRGHLSRDCNSRFRQSNERSNANPNRGAAVEVINETNAISDHTQTETEGSVNHSDVSLSACMKVCSDKCNSLHSTGSTSVKLACGHEIPMISVAATDCHKMSVRKGLVGDKLVQVLRDTGCSTVVVKRDLVKQNDLTGRKRKCILLDGTIRAVPEAVVHVDTPFCVGKLVALCMDDPLYGLVIGNVEGVRNPWDPDTDWKPPSRQDSPALAVETRGQLAKKEKALKPLKSCDLVTVTNNAEEILKLQEEDHTLKNILKWVEEEKVRVSPKGNESKFFRGKGNLIFREYVSPYIEHGQIFKQLVVPKQLREQVLKLAHDSPMAGHLKAKKTIDRILSSFYWPGLQGDVQRYCMSCLVLCVRRPFLKVKSTKYYWGVCH</sequence>
<dbReference type="PANTHER" id="PTHR46888">
    <property type="entry name" value="ZINC KNUCKLE DOMAINCONTAINING PROTEIN-RELATED"/>
    <property type="match status" value="1"/>
</dbReference>